<comment type="caution">
    <text evidence="1">The sequence shown here is derived from an EMBL/GenBank/DDBJ whole genome shotgun (WGS) entry which is preliminary data.</text>
</comment>
<dbReference type="AlphaFoldDB" id="A0A317VPT9"/>
<protein>
    <submittedName>
        <fullName evidence="1">Uncharacterized protein</fullName>
    </submittedName>
</protein>
<evidence type="ECO:0000313" key="1">
    <source>
        <dbReference type="EMBL" id="PWY75945.1"/>
    </source>
</evidence>
<dbReference type="GeneID" id="37057225"/>
<proteinExistence type="predicted"/>
<sequence length="238" mass="26513">MEHNEYPRYQTLLVAEHLFWHCPIAKAVWNVIRSIWRQIAGLPQPSHNVKRAAVEGGRMDGLSVFRTGGRSGTVASTVWGDPVVAVALSSTARAFTTLWSVYEQEAKDKASRDLAEGYCELLVLAVPNLGNRRYISFLTFPQDCETRLQPDDHLTVISDLENSAPGKGWRAVVTENISFIPPGFCAFSLIRPWNRETGTWVDLPADQEPYVIPFTTLIDVVGARKLLAPSSRSRLSCT</sequence>
<gene>
    <name evidence="1" type="ORF">BO83DRAFT_426198</name>
</gene>
<dbReference type="EMBL" id="MSFU01000009">
    <property type="protein sequence ID" value="PWY75945.1"/>
    <property type="molecule type" value="Genomic_DNA"/>
</dbReference>
<name>A0A317VPT9_ASPEC</name>
<organism evidence="1 2">
    <name type="scientific">Aspergillus eucalypticola (strain CBS 122712 / IBT 29274)</name>
    <dbReference type="NCBI Taxonomy" id="1448314"/>
    <lineage>
        <taxon>Eukaryota</taxon>
        <taxon>Fungi</taxon>
        <taxon>Dikarya</taxon>
        <taxon>Ascomycota</taxon>
        <taxon>Pezizomycotina</taxon>
        <taxon>Eurotiomycetes</taxon>
        <taxon>Eurotiomycetidae</taxon>
        <taxon>Eurotiales</taxon>
        <taxon>Aspergillaceae</taxon>
        <taxon>Aspergillus</taxon>
        <taxon>Aspergillus subgen. Circumdati</taxon>
    </lineage>
</organism>
<keyword evidence="2" id="KW-1185">Reference proteome</keyword>
<dbReference type="OrthoDB" id="10304008at2759"/>
<dbReference type="Proteomes" id="UP000246171">
    <property type="component" value="Unassembled WGS sequence"/>
</dbReference>
<dbReference type="VEuPathDB" id="FungiDB:BO83DRAFT_426198"/>
<reference evidence="1" key="1">
    <citation type="submission" date="2016-12" db="EMBL/GenBank/DDBJ databases">
        <title>The genomes of Aspergillus section Nigri reveals drivers in fungal speciation.</title>
        <authorList>
            <consortium name="DOE Joint Genome Institute"/>
            <person name="Vesth T.C."/>
            <person name="Nybo J."/>
            <person name="Theobald S."/>
            <person name="Brandl J."/>
            <person name="Frisvad J.C."/>
            <person name="Nielsen K.F."/>
            <person name="Lyhne E.K."/>
            <person name="Kogle M.E."/>
            <person name="Kuo A."/>
            <person name="Riley R."/>
            <person name="Clum A."/>
            <person name="Nolan M."/>
            <person name="Lipzen A."/>
            <person name="Salamov A."/>
            <person name="Henrissat B."/>
            <person name="Wiebenga A."/>
            <person name="De vries R.P."/>
            <person name="Grigoriev I.V."/>
            <person name="Mortensen U.H."/>
            <person name="Andersen M.R."/>
            <person name="Baker S.E."/>
        </authorList>
    </citation>
    <scope>NUCLEOTIDE SEQUENCE</scope>
    <source>
        <strain evidence="1">CBS 122712</strain>
    </source>
</reference>
<accession>A0A317VPT9</accession>
<evidence type="ECO:0000313" key="2">
    <source>
        <dbReference type="Proteomes" id="UP000246171"/>
    </source>
</evidence>
<dbReference type="RefSeq" id="XP_025389475.1">
    <property type="nucleotide sequence ID" value="XM_025535263.1"/>
</dbReference>